<feature type="region of interest" description="Disordered" evidence="1">
    <location>
        <begin position="24"/>
        <end position="73"/>
    </location>
</feature>
<dbReference type="Proteomes" id="UP000244855">
    <property type="component" value="Unassembled WGS sequence"/>
</dbReference>
<gene>
    <name evidence="2" type="ORF">DM02DRAFT_728607</name>
</gene>
<evidence type="ECO:0000313" key="2">
    <source>
        <dbReference type="EMBL" id="PVI00404.1"/>
    </source>
</evidence>
<organism evidence="2 3">
    <name type="scientific">Periconia macrospinosa</name>
    <dbReference type="NCBI Taxonomy" id="97972"/>
    <lineage>
        <taxon>Eukaryota</taxon>
        <taxon>Fungi</taxon>
        <taxon>Dikarya</taxon>
        <taxon>Ascomycota</taxon>
        <taxon>Pezizomycotina</taxon>
        <taxon>Dothideomycetes</taxon>
        <taxon>Pleosporomycetidae</taxon>
        <taxon>Pleosporales</taxon>
        <taxon>Massarineae</taxon>
        <taxon>Periconiaceae</taxon>
        <taxon>Periconia</taxon>
    </lineage>
</organism>
<evidence type="ECO:0000256" key="1">
    <source>
        <dbReference type="SAM" id="MobiDB-lite"/>
    </source>
</evidence>
<feature type="compositionally biased region" description="Low complexity" evidence="1">
    <location>
        <begin position="28"/>
        <end position="46"/>
    </location>
</feature>
<reference evidence="2 3" key="1">
    <citation type="journal article" date="2018" name="Sci. Rep.">
        <title>Comparative genomics provides insights into the lifestyle and reveals functional heterogeneity of dark septate endophytic fungi.</title>
        <authorList>
            <person name="Knapp D.G."/>
            <person name="Nemeth J.B."/>
            <person name="Barry K."/>
            <person name="Hainaut M."/>
            <person name="Henrissat B."/>
            <person name="Johnson J."/>
            <person name="Kuo A."/>
            <person name="Lim J.H.P."/>
            <person name="Lipzen A."/>
            <person name="Nolan M."/>
            <person name="Ohm R.A."/>
            <person name="Tamas L."/>
            <person name="Grigoriev I.V."/>
            <person name="Spatafora J.W."/>
            <person name="Nagy L.G."/>
            <person name="Kovacs G.M."/>
        </authorList>
    </citation>
    <scope>NUCLEOTIDE SEQUENCE [LARGE SCALE GENOMIC DNA]</scope>
    <source>
        <strain evidence="2 3">DSE2036</strain>
    </source>
</reference>
<feature type="compositionally biased region" description="Polar residues" evidence="1">
    <location>
        <begin position="52"/>
        <end position="73"/>
    </location>
</feature>
<sequence>MSTAVYSLFYIPVLRNLKIGVLSERQRSSNSNSNTAASAANGNNNNIDETDSQFGSVSSSEPSTRGIRSTVASSTGETNAFAVTWPPAPPPSTPTTQQIVNRLMNPPQAARTYNKDHTPVTLSMIWVVNFVGVEHFQTSTTSGRHVLRPNDPLAVQGADLGLSSEILTWLKEGDDNNITLPTSHFQ</sequence>
<dbReference type="AlphaFoldDB" id="A0A2V1DT22"/>
<dbReference type="OrthoDB" id="3744681at2759"/>
<name>A0A2V1DT22_9PLEO</name>
<dbReference type="EMBL" id="KZ805374">
    <property type="protein sequence ID" value="PVI00404.1"/>
    <property type="molecule type" value="Genomic_DNA"/>
</dbReference>
<evidence type="ECO:0000313" key="3">
    <source>
        <dbReference type="Proteomes" id="UP000244855"/>
    </source>
</evidence>
<proteinExistence type="predicted"/>
<protein>
    <submittedName>
        <fullName evidence="2">Uncharacterized protein</fullName>
    </submittedName>
</protein>
<keyword evidence="3" id="KW-1185">Reference proteome</keyword>
<accession>A0A2V1DT22</accession>